<evidence type="ECO:0000313" key="6">
    <source>
        <dbReference type="EMBL" id="ODV86458.1"/>
    </source>
</evidence>
<dbReference type="GO" id="GO:0006886">
    <property type="term" value="P:intracellular protein transport"/>
    <property type="evidence" value="ECO:0007669"/>
    <property type="project" value="InterPro"/>
</dbReference>
<dbReference type="STRING" id="983967.A0A1E4T466"/>
<feature type="non-terminal residue" evidence="6">
    <location>
        <position position="542"/>
    </location>
</feature>
<dbReference type="Gene3D" id="3.30.450.60">
    <property type="match status" value="1"/>
</dbReference>
<sequence length="542" mass="62962">MASAIYILDKDLSILIHRQYKHDLDNRLIIDHFKKALQLRSSFAKEPVLSYNGVSFMYIQYDDIYLMSPTFDNLNVMCSITFLTKFGDLLKDYLVSMDVGSSTSTNIARSSTKSEHQHLLNSEMIKDNFILIYELFDEILDFGIPQLTEFNILKEYIKIMGPVKPNETNSKSSDYEAPEINSSISRTSTNKISWRPKGIFYNKNEIFINFNEYLKFKYSLKDKKIIMNLINGEIDCKSFLSGMPILKLALNETFEDLPNSSSNSERKSVLSGSGSVFSTLNFHQCVQLNEVEKNSISFTPPDGPFRLLAYQILHTINLKPLLLIDPIYRLFKKNGKFRLRVRVEITTNFRKKNSMNHVKINVPLIIPVKNLMINFNKALKFKTKVGSVVHDLTKDSIIWQIPKLEGNTTGEMVSEFELLEARSIYKAHAKNLHYGKQDKNDLIYFDLNNEVSRIQEKEKGRSIRTRQDIKKNAKLLKVITVEFKLNSMLYSDLKVTYLKIDEPQFKFQSFPWVRYCVTCQDDDYCFNLSDGQFRNDLEKDEI</sequence>
<accession>A0A1E4T466</accession>
<reference evidence="7" key="1">
    <citation type="submission" date="2016-04" db="EMBL/GenBank/DDBJ databases">
        <title>Comparative genomics of biotechnologically important yeasts.</title>
        <authorList>
            <consortium name="DOE Joint Genome Institute"/>
            <person name="Riley R."/>
            <person name="Haridas S."/>
            <person name="Wolfe K.H."/>
            <person name="Lopes M.R."/>
            <person name="Hittinger C.T."/>
            <person name="Goker M."/>
            <person name="Salamov A."/>
            <person name="Wisecaver J."/>
            <person name="Long T.M."/>
            <person name="Aerts A.L."/>
            <person name="Barry K."/>
            <person name="Choi C."/>
            <person name="Clum A."/>
            <person name="Coughlan A.Y."/>
            <person name="Deshpande S."/>
            <person name="Douglass A.P."/>
            <person name="Hanson S.J."/>
            <person name="Klenk H.-P."/>
            <person name="Labutti K."/>
            <person name="Lapidus A."/>
            <person name="Lindquist E."/>
            <person name="Lipzen A."/>
            <person name="Meier-Kolthoff J.P."/>
            <person name="Ohm R.A."/>
            <person name="Otillar R.P."/>
            <person name="Pangilinan J."/>
            <person name="Peng Y."/>
            <person name="Rokas A."/>
            <person name="Rosa C.A."/>
            <person name="Scheuner C."/>
            <person name="Sibirny A.A."/>
            <person name="Slot J.C."/>
            <person name="Stielow J.B."/>
            <person name="Sun H."/>
            <person name="Kurtzman C.P."/>
            <person name="Blackwell M."/>
            <person name="Grigoriev I.V."/>
            <person name="Jeffries T.W."/>
        </authorList>
    </citation>
    <scope>NUCLEOTIDE SEQUENCE [LARGE SCALE GENOMIC DNA]</scope>
    <source>
        <strain evidence="7">NRRL YB-2248</strain>
    </source>
</reference>
<dbReference type="AlphaFoldDB" id="A0A1E4T466"/>
<dbReference type="SUPFAM" id="SSF64356">
    <property type="entry name" value="SNARE-like"/>
    <property type="match status" value="1"/>
</dbReference>
<dbReference type="InterPro" id="IPR050431">
    <property type="entry name" value="Adaptor_comp_med_subunit"/>
</dbReference>
<gene>
    <name evidence="6" type="ORF">CANARDRAFT_178935</name>
</gene>
<dbReference type="Proteomes" id="UP000094801">
    <property type="component" value="Unassembled WGS sequence"/>
</dbReference>
<feature type="domain" description="MHD" evidence="5">
    <location>
        <begin position="203"/>
        <end position="527"/>
    </location>
</feature>
<dbReference type="GO" id="GO:0012505">
    <property type="term" value="C:endomembrane system"/>
    <property type="evidence" value="ECO:0007669"/>
    <property type="project" value="UniProtKB-SubCell"/>
</dbReference>
<dbReference type="InterPro" id="IPR028565">
    <property type="entry name" value="MHD"/>
</dbReference>
<evidence type="ECO:0000256" key="4">
    <source>
        <dbReference type="ARBA" id="ARBA00023136"/>
    </source>
</evidence>
<evidence type="ECO:0000256" key="1">
    <source>
        <dbReference type="ARBA" id="ARBA00004308"/>
    </source>
</evidence>
<dbReference type="PROSITE" id="PS51072">
    <property type="entry name" value="MHD"/>
    <property type="match status" value="1"/>
</dbReference>
<dbReference type="GO" id="GO:0030131">
    <property type="term" value="C:clathrin adaptor complex"/>
    <property type="evidence" value="ECO:0007669"/>
    <property type="project" value="InterPro"/>
</dbReference>
<dbReference type="OrthoDB" id="10259133at2759"/>
<evidence type="ECO:0000313" key="7">
    <source>
        <dbReference type="Proteomes" id="UP000094801"/>
    </source>
</evidence>
<keyword evidence="2" id="KW-0813">Transport</keyword>
<protein>
    <recommendedName>
        <fullName evidence="5">MHD domain-containing protein</fullName>
    </recommendedName>
</protein>
<evidence type="ECO:0000259" key="5">
    <source>
        <dbReference type="PROSITE" id="PS51072"/>
    </source>
</evidence>
<dbReference type="PIRSF" id="PIRSF005992">
    <property type="entry name" value="Clathrin_mu"/>
    <property type="match status" value="1"/>
</dbReference>
<keyword evidence="3" id="KW-0653">Protein transport</keyword>
<evidence type="ECO:0000256" key="3">
    <source>
        <dbReference type="ARBA" id="ARBA00022927"/>
    </source>
</evidence>
<proteinExistence type="predicted"/>
<evidence type="ECO:0000256" key="2">
    <source>
        <dbReference type="ARBA" id="ARBA00022448"/>
    </source>
</evidence>
<dbReference type="SUPFAM" id="SSF49447">
    <property type="entry name" value="Second domain of Mu2 adaptin subunit (ap50) of ap2 adaptor"/>
    <property type="match status" value="1"/>
</dbReference>
<dbReference type="InterPro" id="IPR011012">
    <property type="entry name" value="Longin-like_dom_sf"/>
</dbReference>
<keyword evidence="7" id="KW-1185">Reference proteome</keyword>
<dbReference type="GO" id="GO:0016192">
    <property type="term" value="P:vesicle-mediated transport"/>
    <property type="evidence" value="ECO:0007669"/>
    <property type="project" value="InterPro"/>
</dbReference>
<dbReference type="EMBL" id="KV453850">
    <property type="protein sequence ID" value="ODV86458.1"/>
    <property type="molecule type" value="Genomic_DNA"/>
</dbReference>
<organism evidence="6 7">
    <name type="scientific">[Candida] arabinofermentans NRRL YB-2248</name>
    <dbReference type="NCBI Taxonomy" id="983967"/>
    <lineage>
        <taxon>Eukaryota</taxon>
        <taxon>Fungi</taxon>
        <taxon>Dikarya</taxon>
        <taxon>Ascomycota</taxon>
        <taxon>Saccharomycotina</taxon>
        <taxon>Pichiomycetes</taxon>
        <taxon>Pichiales</taxon>
        <taxon>Pichiaceae</taxon>
        <taxon>Ogataea</taxon>
        <taxon>Ogataea/Candida clade</taxon>
    </lineage>
</organism>
<name>A0A1E4T466_9ASCO</name>
<keyword evidence="4" id="KW-0472">Membrane</keyword>
<dbReference type="Pfam" id="PF00928">
    <property type="entry name" value="Adap_comp_sub"/>
    <property type="match status" value="1"/>
</dbReference>
<dbReference type="Gene3D" id="2.60.40.1170">
    <property type="entry name" value="Mu homology domain, subdomain B"/>
    <property type="match status" value="2"/>
</dbReference>
<dbReference type="InterPro" id="IPR036168">
    <property type="entry name" value="AP2_Mu_C_sf"/>
</dbReference>
<dbReference type="InterPro" id="IPR001392">
    <property type="entry name" value="Clathrin_mu"/>
</dbReference>
<dbReference type="PANTHER" id="PTHR10529">
    <property type="entry name" value="AP COMPLEX SUBUNIT MU"/>
    <property type="match status" value="1"/>
</dbReference>
<comment type="subcellular location">
    <subcellularLocation>
        <location evidence="1">Endomembrane system</location>
    </subcellularLocation>
</comment>